<dbReference type="STRING" id="504797.SAMN05421678_102298"/>
<evidence type="ECO:0000313" key="2">
    <source>
        <dbReference type="EMBL" id="NYH81437.1"/>
    </source>
</evidence>
<dbReference type="AlphaFoldDB" id="A0A1I2LSR3"/>
<protein>
    <recommendedName>
        <fullName evidence="6">WxL domain surface cell wall-binding</fullName>
    </recommendedName>
</protein>
<reference evidence="3 4" key="1">
    <citation type="submission" date="2016-10" db="EMBL/GenBank/DDBJ databases">
        <authorList>
            <person name="de Groot N.N."/>
        </authorList>
    </citation>
    <scope>NUCLEOTIDE SEQUENCE [LARGE SCALE GENOMIC DNA]</scope>
    <source>
        <strain evidence="3 4">CPCC 202808</strain>
    </source>
</reference>
<reference evidence="2 5" key="2">
    <citation type="submission" date="2020-07" db="EMBL/GenBank/DDBJ databases">
        <title>Sequencing the genomes of 1000 actinobacteria strains.</title>
        <authorList>
            <person name="Klenk H.-P."/>
        </authorList>
    </citation>
    <scope>NUCLEOTIDE SEQUENCE [LARGE SCALE GENOMIC DNA]</scope>
    <source>
        <strain evidence="2 5">DSM 45117</strain>
    </source>
</reference>
<dbReference type="Proteomes" id="UP000199052">
    <property type="component" value="Unassembled WGS sequence"/>
</dbReference>
<evidence type="ECO:0000313" key="5">
    <source>
        <dbReference type="Proteomes" id="UP000533017"/>
    </source>
</evidence>
<accession>A0A1I2LSR3</accession>
<dbReference type="EMBL" id="JACBZA010000001">
    <property type="protein sequence ID" value="NYH81437.1"/>
    <property type="molecule type" value="Genomic_DNA"/>
</dbReference>
<organism evidence="3 4">
    <name type="scientific">Actinopolymorpha cephalotaxi</name>
    <dbReference type="NCBI Taxonomy" id="504797"/>
    <lineage>
        <taxon>Bacteria</taxon>
        <taxon>Bacillati</taxon>
        <taxon>Actinomycetota</taxon>
        <taxon>Actinomycetes</taxon>
        <taxon>Propionibacteriales</taxon>
        <taxon>Actinopolymorphaceae</taxon>
        <taxon>Actinopolymorpha</taxon>
    </lineage>
</organism>
<evidence type="ECO:0008006" key="6">
    <source>
        <dbReference type="Google" id="ProtNLM"/>
    </source>
</evidence>
<sequence length="198" mass="19480">MWGLKVSKRSLGLPLLAVAGLATALLTAQPAQAATCPASTTCPTTVTFGVNQGNLTIAVPAGPISLGNGNPGDTISNTFTGGGGSAVTVSDQRASTTPNWTALASSTNFTGDSTGAVIPNGDVFYASGIATSTTGNGTFTPGQATPPGQALDGVQLTAYSHSGGSGNNSATWNPTITINIPADAVADVYRGTVNHSVG</sequence>
<keyword evidence="5" id="KW-1185">Reference proteome</keyword>
<dbReference type="RefSeq" id="WP_202817907.1">
    <property type="nucleotide sequence ID" value="NZ_FOOI01000002.1"/>
</dbReference>
<gene>
    <name evidence="2" type="ORF">FHR37_000288</name>
    <name evidence="3" type="ORF">SAMN05421678_102298</name>
</gene>
<name>A0A1I2LSR3_9ACTN</name>
<evidence type="ECO:0000313" key="3">
    <source>
        <dbReference type="EMBL" id="SFF82364.1"/>
    </source>
</evidence>
<dbReference type="EMBL" id="FOOI01000002">
    <property type="protein sequence ID" value="SFF82364.1"/>
    <property type="molecule type" value="Genomic_DNA"/>
</dbReference>
<feature type="signal peptide" evidence="1">
    <location>
        <begin position="1"/>
        <end position="33"/>
    </location>
</feature>
<feature type="chain" id="PRO_5011504185" description="WxL domain surface cell wall-binding" evidence="1">
    <location>
        <begin position="34"/>
        <end position="198"/>
    </location>
</feature>
<proteinExistence type="predicted"/>
<keyword evidence="1" id="KW-0732">Signal</keyword>
<dbReference type="Proteomes" id="UP000533017">
    <property type="component" value="Unassembled WGS sequence"/>
</dbReference>
<evidence type="ECO:0000256" key="1">
    <source>
        <dbReference type="SAM" id="SignalP"/>
    </source>
</evidence>
<evidence type="ECO:0000313" key="4">
    <source>
        <dbReference type="Proteomes" id="UP000199052"/>
    </source>
</evidence>